<feature type="transmembrane region" description="Helical" evidence="9">
    <location>
        <begin position="241"/>
        <end position="265"/>
    </location>
</feature>
<keyword evidence="7 9" id="KW-1133">Transmembrane helix</keyword>
<dbReference type="NCBIfam" id="NF037981">
    <property type="entry name" value="NCS2_1"/>
    <property type="match status" value="1"/>
</dbReference>
<feature type="transmembrane region" description="Helical" evidence="9">
    <location>
        <begin position="328"/>
        <end position="347"/>
    </location>
</feature>
<dbReference type="NCBIfam" id="TIGR03173">
    <property type="entry name" value="pbuX"/>
    <property type="match status" value="1"/>
</dbReference>
<name>A0A6J4RHP6_9ACTN</name>
<feature type="transmembrane region" description="Helical" evidence="9">
    <location>
        <begin position="353"/>
        <end position="374"/>
    </location>
</feature>
<proteinExistence type="inferred from homology"/>
<feature type="transmembrane region" description="Helical" evidence="9">
    <location>
        <begin position="32"/>
        <end position="50"/>
    </location>
</feature>
<dbReference type="PANTHER" id="PTHR42810">
    <property type="entry name" value="PURINE PERMEASE C1399.01C-RELATED"/>
    <property type="match status" value="1"/>
</dbReference>
<evidence type="ECO:0000313" key="11">
    <source>
        <dbReference type="EMBL" id="CAA9473981.1"/>
    </source>
</evidence>
<evidence type="ECO:0000256" key="4">
    <source>
        <dbReference type="ARBA" id="ARBA00022475"/>
    </source>
</evidence>
<dbReference type="GO" id="GO:0000255">
    <property type="term" value="P:allantoin metabolic process"/>
    <property type="evidence" value="ECO:0007669"/>
    <property type="project" value="InterPro"/>
</dbReference>
<dbReference type="InterPro" id="IPR006043">
    <property type="entry name" value="NCS2"/>
</dbReference>
<evidence type="ECO:0000256" key="5">
    <source>
        <dbReference type="ARBA" id="ARBA00022631"/>
    </source>
</evidence>
<dbReference type="InterPro" id="IPR017588">
    <property type="entry name" value="UacT-like"/>
</dbReference>
<evidence type="ECO:0000256" key="3">
    <source>
        <dbReference type="ARBA" id="ARBA00022448"/>
    </source>
</evidence>
<keyword evidence="3" id="KW-0813">Transport</keyword>
<dbReference type="InterPro" id="IPR036778">
    <property type="entry name" value="OHCU_decarboxylase_sf"/>
</dbReference>
<keyword evidence="8 9" id="KW-0472">Membrane</keyword>
<dbReference type="InterPro" id="IPR017580">
    <property type="entry name" value="OHCU_decarboxylase-1"/>
</dbReference>
<dbReference type="SUPFAM" id="SSF158694">
    <property type="entry name" value="UraD-Like"/>
    <property type="match status" value="1"/>
</dbReference>
<evidence type="ECO:0000256" key="7">
    <source>
        <dbReference type="ARBA" id="ARBA00022989"/>
    </source>
</evidence>
<evidence type="ECO:0000256" key="8">
    <source>
        <dbReference type="ARBA" id="ARBA00023136"/>
    </source>
</evidence>
<dbReference type="UniPathway" id="UPA00394">
    <property type="reaction ID" value="UER00652"/>
</dbReference>
<dbReference type="NCBIfam" id="TIGR00801">
    <property type="entry name" value="ncs2"/>
    <property type="match status" value="1"/>
</dbReference>
<dbReference type="InterPro" id="IPR006042">
    <property type="entry name" value="Xan_ur_permease"/>
</dbReference>
<keyword evidence="4" id="KW-1003">Cell membrane</keyword>
<dbReference type="Gene3D" id="1.10.3330.10">
    <property type="entry name" value="Oxo-4-hydroxy-4-carboxy-5-ureidoimidazoline decarboxylase"/>
    <property type="match status" value="1"/>
</dbReference>
<feature type="transmembrane region" description="Helical" evidence="9">
    <location>
        <begin position="201"/>
        <end position="221"/>
    </location>
</feature>
<comment type="subcellular location">
    <subcellularLocation>
        <location evidence="1">Cell membrane</location>
        <topology evidence="1">Multi-pass membrane protein</topology>
    </subcellularLocation>
</comment>
<dbReference type="EMBL" id="CADCVH010000108">
    <property type="protein sequence ID" value="CAA9473981.1"/>
    <property type="molecule type" value="Genomic_DNA"/>
</dbReference>
<comment type="similarity">
    <text evidence="2">Belongs to the nucleobase:cation symporter-2 (NCS2) (TC 2.A.40) family.</text>
</comment>
<feature type="transmembrane region" description="Helical" evidence="9">
    <location>
        <begin position="417"/>
        <end position="437"/>
    </location>
</feature>
<evidence type="ECO:0000256" key="2">
    <source>
        <dbReference type="ARBA" id="ARBA00008821"/>
    </source>
</evidence>
<feature type="domain" description="Oxo-4-hydroxy-4-carboxy-5-ureidoimidazoline decarboxylase" evidence="10">
    <location>
        <begin position="466"/>
        <end position="623"/>
    </location>
</feature>
<sequence length="635" mass="67802">MVEERVERPGGVHPVDEVLPAGRMAAFGLQHVMTMYAGIIAVPLIVATALELPPEQLVYIINASFLMCGVATLIQTIGFWKFGVRLPIVQGTTFAAVTPMILIGSEYGLRGVYGSVIVAGLLTVLAAPFFGKLLRFFPPVVTGSIITIIGVSLMPVAIRWAAGGVPDAPDFGSPANIGLAFLTLVLILAITRFFGGLFGGFLSRVAILMGLVLGTVVAAVLGEADFGGVADAGWVGVSVPFFFGAPTFQIVPILSMTLVMLIVMVETTADILAIGEITEKRVGSDDVARGLRADGISTALGALFNSFPFTAFAQNVGLVRFTGIKSRFVVAVAGVILVLLGLFPKLAAVVAAIPLPVLGGAGLVLFGTVAAAGIQTLSRVDLTDNRNLIIVAVAIAVGVIPAALPEFYGGFPEGVRIVFESGITAASIAAILLNVLFNLVGRRPETHDLVEQTGTVEEKLTVMEANRLVRDEFAERFAPLFQGERWVVEAAYDREHPFSGIHDLRHAFQTVVYDAPAERQAELLRAYPPLGGGATAREGLSGLSVREREAVGLTSLTPEEEERYGEMNRVYEEKFGFPLVTAIRDHSKETLLEDAASRIKHSREQELLISIVETVKIANYRLQDLLEESLTGARR</sequence>
<dbReference type="PROSITE" id="PS01116">
    <property type="entry name" value="XANTH_URACIL_PERMASE"/>
    <property type="match status" value="1"/>
</dbReference>
<keyword evidence="5" id="KW-0659">Purine metabolism</keyword>
<protein>
    <submittedName>
        <fullName evidence="11">Xanthine-uracil permease</fullName>
    </submittedName>
</protein>
<reference evidence="11" key="1">
    <citation type="submission" date="2020-02" db="EMBL/GenBank/DDBJ databases">
        <authorList>
            <person name="Meier V. D."/>
        </authorList>
    </citation>
    <scope>NUCLEOTIDE SEQUENCE</scope>
    <source>
        <strain evidence="11">AVDCRST_MAG02</strain>
    </source>
</reference>
<dbReference type="InterPro" id="IPR018020">
    <property type="entry name" value="OHCU_decarboxylase"/>
</dbReference>
<feature type="transmembrane region" description="Helical" evidence="9">
    <location>
        <begin position="56"/>
        <end position="74"/>
    </location>
</feature>
<dbReference type="PANTHER" id="PTHR42810:SF4">
    <property type="entry name" value="URIC ACID TRANSPORTER UACT"/>
    <property type="match status" value="1"/>
</dbReference>
<gene>
    <name evidence="11" type="ORF">AVDCRST_MAG02-4311</name>
</gene>
<dbReference type="GO" id="GO:0019628">
    <property type="term" value="P:urate catabolic process"/>
    <property type="evidence" value="ECO:0007669"/>
    <property type="project" value="UniProtKB-UniPathway"/>
</dbReference>
<evidence type="ECO:0000259" key="10">
    <source>
        <dbReference type="Pfam" id="PF09349"/>
    </source>
</evidence>
<dbReference type="Pfam" id="PF09349">
    <property type="entry name" value="OHCU_decarbox"/>
    <property type="match status" value="1"/>
</dbReference>
<evidence type="ECO:0000256" key="9">
    <source>
        <dbReference type="SAM" id="Phobius"/>
    </source>
</evidence>
<dbReference type="Pfam" id="PF00860">
    <property type="entry name" value="Xan_ur_permease"/>
    <property type="match status" value="1"/>
</dbReference>
<feature type="transmembrane region" description="Helical" evidence="9">
    <location>
        <begin position="137"/>
        <end position="162"/>
    </location>
</feature>
<organism evidence="11">
    <name type="scientific">uncultured Rubrobacteraceae bacterium</name>
    <dbReference type="NCBI Taxonomy" id="349277"/>
    <lineage>
        <taxon>Bacteria</taxon>
        <taxon>Bacillati</taxon>
        <taxon>Actinomycetota</taxon>
        <taxon>Rubrobacteria</taxon>
        <taxon>Rubrobacterales</taxon>
        <taxon>Rubrobacteraceae</taxon>
        <taxon>environmental samples</taxon>
    </lineage>
</organism>
<feature type="transmembrane region" description="Helical" evidence="9">
    <location>
        <begin position="386"/>
        <end position="405"/>
    </location>
</feature>
<accession>A0A6J4RHP6</accession>
<evidence type="ECO:0000256" key="6">
    <source>
        <dbReference type="ARBA" id="ARBA00022692"/>
    </source>
</evidence>
<dbReference type="GO" id="GO:0005886">
    <property type="term" value="C:plasma membrane"/>
    <property type="evidence" value="ECO:0007669"/>
    <property type="project" value="UniProtKB-SubCell"/>
</dbReference>
<feature type="transmembrane region" description="Helical" evidence="9">
    <location>
        <begin position="111"/>
        <end position="130"/>
    </location>
</feature>
<dbReference type="GO" id="GO:0006144">
    <property type="term" value="P:purine nucleobase metabolic process"/>
    <property type="evidence" value="ECO:0007669"/>
    <property type="project" value="UniProtKB-KW"/>
</dbReference>
<keyword evidence="6 9" id="KW-0812">Transmembrane</keyword>
<evidence type="ECO:0000256" key="1">
    <source>
        <dbReference type="ARBA" id="ARBA00004651"/>
    </source>
</evidence>
<dbReference type="NCBIfam" id="TIGR03164">
    <property type="entry name" value="UHCUDC"/>
    <property type="match status" value="1"/>
</dbReference>
<dbReference type="AlphaFoldDB" id="A0A6J4RHP6"/>
<feature type="transmembrane region" description="Helical" evidence="9">
    <location>
        <begin position="174"/>
        <end position="194"/>
    </location>
</feature>
<dbReference type="GO" id="GO:0042907">
    <property type="term" value="F:xanthine transmembrane transporter activity"/>
    <property type="evidence" value="ECO:0007669"/>
    <property type="project" value="TreeGrafter"/>
</dbReference>